<dbReference type="InterPro" id="IPR002789">
    <property type="entry name" value="HerA_central"/>
</dbReference>
<feature type="compositionally biased region" description="Basic and acidic residues" evidence="1">
    <location>
        <begin position="1328"/>
        <end position="1337"/>
    </location>
</feature>
<evidence type="ECO:0000313" key="4">
    <source>
        <dbReference type="Proteomes" id="UP000622653"/>
    </source>
</evidence>
<dbReference type="PANTHER" id="PTHR30121:SF6">
    <property type="entry name" value="SLR6007 PROTEIN"/>
    <property type="match status" value="1"/>
</dbReference>
<organism evidence="3 4">
    <name type="scientific">Savagea serpentis</name>
    <dbReference type="NCBI Taxonomy" id="2785297"/>
    <lineage>
        <taxon>Bacteria</taxon>
        <taxon>Bacillati</taxon>
        <taxon>Bacillota</taxon>
        <taxon>Bacilli</taxon>
        <taxon>Bacillales</taxon>
        <taxon>Caryophanaceae</taxon>
        <taxon>Savagea</taxon>
    </lineage>
</organism>
<name>A0A8J7G751_9BACL</name>
<gene>
    <name evidence="3" type="ORF">IRY55_03415</name>
</gene>
<reference evidence="3" key="1">
    <citation type="submission" date="2020-11" db="EMBL/GenBank/DDBJ databases">
        <title>Multidrug resistant novel bacterium Savagea serpentis sp. nov., isolated from the scats of a vine snake (Ahaetulla nasuta).</title>
        <authorList>
            <person name="Venkata Ramana V."/>
            <person name="Vikas Patil S."/>
            <person name="Yogita Lugani V."/>
        </authorList>
    </citation>
    <scope>NUCLEOTIDE SEQUENCE</scope>
    <source>
        <strain evidence="3">SN6</strain>
    </source>
</reference>
<evidence type="ECO:0000256" key="1">
    <source>
        <dbReference type="SAM" id="MobiDB-lite"/>
    </source>
</evidence>
<accession>A0A8J7G751</accession>
<dbReference type="CDD" id="cd01127">
    <property type="entry name" value="TrwB_TraG_TraD_VirD4"/>
    <property type="match status" value="1"/>
</dbReference>
<feature type="region of interest" description="Disordered" evidence="1">
    <location>
        <begin position="1326"/>
        <end position="1368"/>
    </location>
</feature>
<dbReference type="Gene3D" id="3.40.50.300">
    <property type="entry name" value="P-loop containing nucleotide triphosphate hydrolases"/>
    <property type="match status" value="2"/>
</dbReference>
<keyword evidence="4" id="KW-1185">Reference proteome</keyword>
<dbReference type="RefSeq" id="WP_194561844.1">
    <property type="nucleotide sequence ID" value="NZ_JADKPV010000001.1"/>
</dbReference>
<feature type="domain" description="Helicase HerA central" evidence="2">
    <location>
        <begin position="1384"/>
        <end position="1595"/>
    </location>
</feature>
<dbReference type="Pfam" id="PF01935">
    <property type="entry name" value="DUF87"/>
    <property type="match status" value="1"/>
</dbReference>
<dbReference type="InterPro" id="IPR027417">
    <property type="entry name" value="P-loop_NTPase"/>
</dbReference>
<comment type="caution">
    <text evidence="3">The sequence shown here is derived from an EMBL/GenBank/DDBJ whole genome shotgun (WGS) entry which is preliminary data.</text>
</comment>
<sequence>MSNQFYKYVANQLTQFFQEEVKKENVGRYYLQLPSIDISEKLFEIFEAMSVAKPFIYKHEEGSETYETIALHYGEYKYVMAVVNDNIAPSFLVTLRNAMSLQKGQWENTSLVLLTSSVQDSIKDGSIHLINEGMPLHVTRFIGALERIIEEDVKDPVSRKMIQHFLKRREREYTLENTTFLDFEEVLQIANKEKVTPKDYFSLQYFPDSELMRLLSEQELLKEQSASWKKKEREIEKRLDINTALHHDIEQIRELGSAKEELENRFGNGRKQLQPKKDEEKDVWYETDLTKIIQWEEEVKSSRAIELYADQITCTTDEVTMWKRPKSSTAAGMREWNILLFSEQRQDEIELIIPFSLNTKVSFLSNQARKFTSTSGKKLKVTLEMKDGADFYRVLYRHENESRMRYIFSILVLQDKPEFLQSVSQSYTINTQSKAKYALTIEGNETPIILGESERVEEVEITESEQTIVYEGKSLQLKLHPSAIEESDTTKMYVRTPNYELPIVIKDETMTIVPKFARDIWIEKFQSTETIPFSDDFSQAYISDYPYSTHSTERPYLELERRWVKEGWYYAEMQDGQWTPIPLTLPSSIERAYERILNLSRDIDAPFTFIYYEGELREAVQALITSYIQEIQSIQNDTLLTEAQRNLFKLGRLDNGEELIYTSLSPMNMAYQLASQQLMANEKLSKNTIERIRKSHVLPYLQANDRLYKPVSHDVLPEWTVYKNSETVQVGEANQFLAHVVKEKIEQFLEYYPYLFAISKRTPFKMNIVNIPDDYEIVKGIVQLYMQEIRKGAELQAMRPIEITSYMKSGTSAFETFIQLATVEQAEAFLQNVSFKNKFELERDVFIHLQRLIRFSKQSFTDEVKYAHLSFYKMDGKTEVVKQMMDSLPNSTSLNGLLVSPSSQLTEEGGYRIGFGMGSFESKSKSLLEWFVFSMNEFAANMMYEGTHPYRKWQSIATRVHQLNEQKLNELYKQSQWVTFINPEMDLTYFTEHEEDLIVVHYSDQLSSSMSFDAITVTNKSKQYVQVIQQFLEAHDIHPTQEEIEETIKAFNVFNGEWLLRAVQNKAYDKREKMSVLSALKQALRYFTEQAHSIHWVPISMEEIVRVSNAIHLSKKDGLFSGMTIGHHGNCSDDLLMMGYEIDEDGEIAVHLYPIEVKIGHNESSVISKGIEQVKALNARLRDVLERDTFESRFMRHFFMQRLITNAKKMHEQQFYGEPMAEEVEYRLLNNDFYMTNAHQHLFGDGLVLSFKKDQYVEDITRLKGVVVATYPEQLGYELLTKSMTDIFAMKEFTYDIPATPREETVISPMEERENIVEIEEQIPNKVAEPERGEQQDTHSTLPKTIVDEPVPLEPSPAEPVPETISESRPLIGATNAGMNIYWEFDHKGLSNRHLVIGGRSGQGKTYFIQSLLMDLHDAKQPSLIIDYSASYTRHQLEEQFVQHVGEHLKERVVYIDKMPINPFKRRMKFVAGRETPEPANETANRVVEVFASVYRSFGDQQKMTLYRAIRNGIEKYEDHMTLTLLMDELSLLEDSQKSVVTSIQSRLTQLVDMDPFDYTSENNWEDLFTSNGQVNIIQLDGYEQIEIKKVLTEFILWDLWYFMLSNHEDRPVAVVLDEAQNLSFAQGAPSNLILREGRKFGWSAWFATQTFSQFTTEELAVFENAGTKIYFNPAESEVRSISKRLGGDFEEVLRSLKKGQCFVSGQFLEGTELGSPKQYVVQVPPMNNRK</sequence>
<proteinExistence type="predicted"/>
<evidence type="ECO:0000259" key="2">
    <source>
        <dbReference type="Pfam" id="PF01935"/>
    </source>
</evidence>
<dbReference type="Proteomes" id="UP000622653">
    <property type="component" value="Unassembled WGS sequence"/>
</dbReference>
<dbReference type="EMBL" id="JADKPV010000001">
    <property type="protein sequence ID" value="MBF4500403.1"/>
    <property type="molecule type" value="Genomic_DNA"/>
</dbReference>
<dbReference type="InterPro" id="IPR051162">
    <property type="entry name" value="T4SS_component"/>
</dbReference>
<dbReference type="PANTHER" id="PTHR30121">
    <property type="entry name" value="UNCHARACTERIZED PROTEIN YJGR-RELATED"/>
    <property type="match status" value="1"/>
</dbReference>
<evidence type="ECO:0000313" key="3">
    <source>
        <dbReference type="EMBL" id="MBF4500403.1"/>
    </source>
</evidence>
<protein>
    <submittedName>
        <fullName evidence="3">DUF87 domain-containing protein</fullName>
    </submittedName>
</protein>
<dbReference type="SUPFAM" id="SSF52540">
    <property type="entry name" value="P-loop containing nucleoside triphosphate hydrolases"/>
    <property type="match status" value="1"/>
</dbReference>